<organism evidence="2 3">
    <name type="scientific">Cercospora beticola</name>
    <name type="common">Sugarbeet leaf spot fungus</name>
    <dbReference type="NCBI Taxonomy" id="122368"/>
    <lineage>
        <taxon>Eukaryota</taxon>
        <taxon>Fungi</taxon>
        <taxon>Dikarya</taxon>
        <taxon>Ascomycota</taxon>
        <taxon>Pezizomycotina</taxon>
        <taxon>Dothideomycetes</taxon>
        <taxon>Dothideomycetidae</taxon>
        <taxon>Mycosphaerellales</taxon>
        <taxon>Mycosphaerellaceae</taxon>
        <taxon>Cercospora</taxon>
    </lineage>
</organism>
<dbReference type="OrthoDB" id="10332732at2759"/>
<evidence type="ECO:0000313" key="3">
    <source>
        <dbReference type="Proteomes" id="UP000230605"/>
    </source>
</evidence>
<reference evidence="2 3" key="1">
    <citation type="submission" date="2015-10" db="EMBL/GenBank/DDBJ databases">
        <title>The cercosporin biosynthetic gene cluster was horizontally transferred to several fungal lineages and shown to be expanded in Cercospora beticola based on microsynteny with recipient genomes.</title>
        <authorList>
            <person name="De Jonge R."/>
            <person name="Ebert M.K."/>
            <person name="Suttle J.C."/>
            <person name="Jurick Ii W.M."/>
            <person name="Secor G.A."/>
            <person name="Thomma B.P."/>
            <person name="Van De Peer Y."/>
            <person name="Bolton M.D."/>
        </authorList>
    </citation>
    <scope>NUCLEOTIDE SEQUENCE [LARGE SCALE GENOMIC DNA]</scope>
    <source>
        <strain evidence="2 3">09-40</strain>
    </source>
</reference>
<feature type="compositionally biased region" description="Acidic residues" evidence="1">
    <location>
        <begin position="436"/>
        <end position="458"/>
    </location>
</feature>
<dbReference type="Proteomes" id="UP000230605">
    <property type="component" value="Chromosome 4"/>
</dbReference>
<gene>
    <name evidence="2" type="ORF">CB0940_05236</name>
</gene>
<name>A0A2G5HNP8_CERBT</name>
<protein>
    <submittedName>
        <fullName evidence="2">Uncharacterized protein</fullName>
    </submittedName>
</protein>
<feature type="region of interest" description="Disordered" evidence="1">
    <location>
        <begin position="219"/>
        <end position="252"/>
    </location>
</feature>
<sequence>MNGGILTQAHNAAVEAERGLPSGTLIQIYQRREDLIRAAGRALFTQLRYAPPTTDQLRKAARNHFISRMAASLELHMPMWVEYATAGPRPSFEQVMQQADGNREPLMHGLPAWFTTEHNSWLASITGFDEYEVLESYQQDPNVQRIVEEIRVGGPAPAYGELFTPPPYSPPRPRTFAEERAFGDPWIRRPSISRRPHLGDRYNNSRLPDSIAAADPSNWVFPTERAPPANGGASSDSPPSYSNATRDPANAHARRRARIYAATMTGRLSKLLPPSDISEVETVTESDSTDTDEDLMSQLGHFLQADTSLSTNHLVPGLFNYRRPSISGFSNARSGPPHAPTPPAYSHNRHLSLRGATPARRLSLAPLAPSSQRAYGSFNGVPQRVPVNHRSTSQRHGRLQNTPRSEHRANSALQAVEAGVLNGVRDACLEAHDPTVETETESESEFEGFSDAVEDEPEAPMKRDSVPRRKSSVGGSARRTRSKMQRRTQL</sequence>
<feature type="compositionally biased region" description="Polar residues" evidence="1">
    <location>
        <begin position="232"/>
        <end position="245"/>
    </location>
</feature>
<feature type="region of interest" description="Disordered" evidence="1">
    <location>
        <begin position="371"/>
        <end position="409"/>
    </location>
</feature>
<feature type="region of interest" description="Disordered" evidence="1">
    <location>
        <begin position="329"/>
        <end position="349"/>
    </location>
</feature>
<accession>A0A2G5HNP8</accession>
<proteinExistence type="predicted"/>
<comment type="caution">
    <text evidence="2">The sequence shown here is derived from an EMBL/GenBank/DDBJ whole genome shotgun (WGS) entry which is preliminary data.</text>
</comment>
<feature type="region of interest" description="Disordered" evidence="1">
    <location>
        <begin position="434"/>
        <end position="490"/>
    </location>
</feature>
<feature type="compositionally biased region" description="Basic residues" evidence="1">
    <location>
        <begin position="478"/>
        <end position="490"/>
    </location>
</feature>
<evidence type="ECO:0000313" key="2">
    <source>
        <dbReference type="EMBL" id="PIA93873.1"/>
    </source>
</evidence>
<dbReference type="AlphaFoldDB" id="A0A2G5HNP8"/>
<dbReference type="EMBL" id="LKMD01000105">
    <property type="protein sequence ID" value="PIA93873.1"/>
    <property type="molecule type" value="Genomic_DNA"/>
</dbReference>
<evidence type="ECO:0000256" key="1">
    <source>
        <dbReference type="SAM" id="MobiDB-lite"/>
    </source>
</evidence>